<comment type="subcellular location">
    <subcellularLocation>
        <location evidence="1">Nucleus</location>
        <location evidence="1">Nucleolus</location>
    </subcellularLocation>
</comment>
<evidence type="ECO:0000256" key="6">
    <source>
        <dbReference type="ARBA" id="ARBA00024695"/>
    </source>
</evidence>
<dbReference type="Proteomes" id="UP000094236">
    <property type="component" value="Unassembled WGS sequence"/>
</dbReference>
<protein>
    <recommendedName>
        <fullName evidence="11">Nucleolar complex protein 14</fullName>
    </recommendedName>
</protein>
<evidence type="ECO:0000256" key="3">
    <source>
        <dbReference type="ARBA" id="ARBA00022517"/>
    </source>
</evidence>
<dbReference type="InterPro" id="IPR007276">
    <property type="entry name" value="Nop14"/>
</dbReference>
<dbReference type="AlphaFoldDB" id="A0A1E4U0W3"/>
<feature type="region of interest" description="Disordered" evidence="8">
    <location>
        <begin position="176"/>
        <end position="218"/>
    </location>
</feature>
<evidence type="ECO:0000256" key="8">
    <source>
        <dbReference type="SAM" id="MobiDB-lite"/>
    </source>
</evidence>
<dbReference type="GO" id="GO:0000447">
    <property type="term" value="P:endonucleolytic cleavage in ITS1 to separate SSU-rRNA from 5.8S rRNA and LSU-rRNA from tricistronic rRNA transcript (SSU-rRNA, 5.8S rRNA, LSU-rRNA)"/>
    <property type="evidence" value="ECO:0007669"/>
    <property type="project" value="EnsemblFungi"/>
</dbReference>
<feature type="compositionally biased region" description="Low complexity" evidence="8">
    <location>
        <begin position="176"/>
        <end position="186"/>
    </location>
</feature>
<dbReference type="GO" id="GO:0000472">
    <property type="term" value="P:endonucleolytic cleavage to generate mature 5'-end of SSU-rRNA from (SSU-rRNA, 5.8S rRNA, LSU-rRNA)"/>
    <property type="evidence" value="ECO:0007669"/>
    <property type="project" value="EnsemblFungi"/>
</dbReference>
<keyword evidence="10" id="KW-1185">Reference proteome</keyword>
<accession>A0A1E4U0W3</accession>
<dbReference type="PANTHER" id="PTHR23183">
    <property type="entry name" value="NOP14"/>
    <property type="match status" value="1"/>
</dbReference>
<feature type="coiled-coil region" evidence="7">
    <location>
        <begin position="303"/>
        <end position="330"/>
    </location>
</feature>
<feature type="compositionally biased region" description="Acidic residues" evidence="8">
    <location>
        <begin position="145"/>
        <end position="162"/>
    </location>
</feature>
<evidence type="ECO:0000256" key="2">
    <source>
        <dbReference type="ARBA" id="ARBA00007466"/>
    </source>
</evidence>
<dbReference type="GO" id="GO:0034511">
    <property type="term" value="F:U3 snoRNA binding"/>
    <property type="evidence" value="ECO:0007669"/>
    <property type="project" value="EnsemblFungi"/>
</dbReference>
<gene>
    <name evidence="9" type="ORF">PACTADRAFT_47508</name>
</gene>
<keyword evidence="5" id="KW-0539">Nucleus</keyword>
<dbReference type="GO" id="GO:0032040">
    <property type="term" value="C:small-subunit processome"/>
    <property type="evidence" value="ECO:0007669"/>
    <property type="project" value="EnsemblFungi"/>
</dbReference>
<reference evidence="10" key="1">
    <citation type="submission" date="2016-05" db="EMBL/GenBank/DDBJ databases">
        <title>Comparative genomics of biotechnologically important yeasts.</title>
        <authorList>
            <consortium name="DOE Joint Genome Institute"/>
            <person name="Riley R."/>
            <person name="Haridas S."/>
            <person name="Wolfe K.H."/>
            <person name="Lopes M.R."/>
            <person name="Hittinger C.T."/>
            <person name="Goker M."/>
            <person name="Salamov A."/>
            <person name="Wisecaver J."/>
            <person name="Long T.M."/>
            <person name="Aerts A.L."/>
            <person name="Barry K."/>
            <person name="Choi C."/>
            <person name="Clum A."/>
            <person name="Coughlan A.Y."/>
            <person name="Deshpande S."/>
            <person name="Douglass A.P."/>
            <person name="Hanson S.J."/>
            <person name="Klenk H.-P."/>
            <person name="Labutti K."/>
            <person name="Lapidus A."/>
            <person name="Lindquist E."/>
            <person name="Lipzen A."/>
            <person name="Meier-Kolthoff J.P."/>
            <person name="Ohm R.A."/>
            <person name="Otillar R.P."/>
            <person name="Pangilinan J."/>
            <person name="Peng Y."/>
            <person name="Rokas A."/>
            <person name="Rosa C.A."/>
            <person name="Scheuner C."/>
            <person name="Sibirny A.A."/>
            <person name="Slot J.C."/>
            <person name="Stielow J.B."/>
            <person name="Sun H."/>
            <person name="Kurtzman C.P."/>
            <person name="Blackwell M."/>
            <person name="Grigoriev I.V."/>
            <person name="Jeffries T.W."/>
        </authorList>
    </citation>
    <scope>NUCLEOTIDE SEQUENCE [LARGE SCALE GENOMIC DNA]</scope>
    <source>
        <strain evidence="10">NRRL Y-2460</strain>
    </source>
</reference>
<feature type="compositionally biased region" description="Acidic residues" evidence="8">
    <location>
        <begin position="200"/>
        <end position="210"/>
    </location>
</feature>
<evidence type="ECO:0000313" key="9">
    <source>
        <dbReference type="EMBL" id="ODV97627.1"/>
    </source>
</evidence>
<feature type="region of interest" description="Disordered" evidence="8">
    <location>
        <begin position="109"/>
        <end position="128"/>
    </location>
</feature>
<feature type="region of interest" description="Disordered" evidence="8">
    <location>
        <begin position="1"/>
        <end position="41"/>
    </location>
</feature>
<sequence>MAGSQLKKLKESLKAAGLTGQTNVKRKGKKNAPSETRRDDRKAVINAIREEFNPFEVKMNRNKRDINEARKSKVVVGRPGISKQIGEEQRKNAYEANKKLKNKVGGVVDRRFGENNPNLNPEDKMLERFTRERQLQSSKRSLFNLEDDDDDNNNYYDGGDDDNNVLTHYGKSLSLQDDFDQGDLGLPEAISSNRKRSYQVEDEDEGEDEVPVQRKKTKAEVMKEVIAKSKFYKHQRQLQQQQTENEILDLDDNFEDVMSSLQEAAVQNKKQFFDKKSEQDIAYDTKLRELALDRRAVPSDRSKTDEELEKERAEKLKKLEQDRLRRMEGLDIEEQKDKDAVGADDLDDDFWGNASENEEDGFTIKESEDEDEDEVETETGKENSISEPTPNVIKIGNKIIKSTTSLNVVKCPETHKEFLDLLSKYEFCETPEVVSKILNTYQPRLAAGNKEKLAVFSSILLNHILHLSNGDHENKQEFIDVEEKLIHQLKMMAEKYNESLCETFRMKIVEIQERINENQNYPEVSDLIFYSIVGMLYSTSDLYHLVVTPTLILMGQSLESLKPNKNLKNLISGLFISDLMLKYQRISKRYVPEIAYFLEEAFLTLVPEVNKLNAEKLSTVFSTKHYAKNGLNLNKNDKITGTYNLKISDINLDHENLKNLEIKSALLVKALDILGNFISIWKEQSAFIEITTPFIAVLRHLVKYQAQYTTIPELLEKLVKLHANNLHKPLQLQDHKPVAIATFAPKFEENFNPDKKSYDPDLTRQEIGKLKASVKKERKLALKEIRKDNKFEARQQIKEKKQEYKDYHARMARIVNSISTIEGAEKNDYEREKKLRKNKR</sequence>
<evidence type="ECO:0000256" key="1">
    <source>
        <dbReference type="ARBA" id="ARBA00004604"/>
    </source>
</evidence>
<comment type="function">
    <text evidence="6">Involved in nucleolar processing of pre-18S ribosomal RNA. Has a role in the nuclear export of 40S pre-ribosomal subunit to the cytoplasm.</text>
</comment>
<evidence type="ECO:0000313" key="10">
    <source>
        <dbReference type="Proteomes" id="UP000094236"/>
    </source>
</evidence>
<dbReference type="GO" id="GO:0000480">
    <property type="term" value="P:endonucleolytic cleavage in 5'-ETS of tricistronic rRNA transcript (SSU-rRNA, 5.8S rRNA, LSU-rRNA)"/>
    <property type="evidence" value="ECO:0007669"/>
    <property type="project" value="EnsemblFungi"/>
</dbReference>
<dbReference type="Pfam" id="PF04147">
    <property type="entry name" value="Nop14"/>
    <property type="match status" value="1"/>
</dbReference>
<dbReference type="STRING" id="669874.A0A1E4U0W3"/>
<keyword evidence="3" id="KW-0690">Ribosome biogenesis</keyword>
<keyword evidence="7" id="KW-0175">Coiled coil</keyword>
<proteinExistence type="inferred from homology"/>
<feature type="region of interest" description="Disordered" evidence="8">
    <location>
        <begin position="137"/>
        <end position="162"/>
    </location>
</feature>
<dbReference type="PANTHER" id="PTHR23183:SF0">
    <property type="entry name" value="NUCLEOLAR PROTEIN 14"/>
    <property type="match status" value="1"/>
</dbReference>
<evidence type="ECO:0000256" key="7">
    <source>
        <dbReference type="SAM" id="Coils"/>
    </source>
</evidence>
<dbReference type="GO" id="GO:0030692">
    <property type="term" value="C:Noc4p-Nop14p complex"/>
    <property type="evidence" value="ECO:0007669"/>
    <property type="project" value="EnsemblFungi"/>
</dbReference>
<evidence type="ECO:0000256" key="5">
    <source>
        <dbReference type="ARBA" id="ARBA00023242"/>
    </source>
</evidence>
<organism evidence="9 10">
    <name type="scientific">Pachysolen tannophilus NRRL Y-2460</name>
    <dbReference type="NCBI Taxonomy" id="669874"/>
    <lineage>
        <taxon>Eukaryota</taxon>
        <taxon>Fungi</taxon>
        <taxon>Dikarya</taxon>
        <taxon>Ascomycota</taxon>
        <taxon>Saccharomycotina</taxon>
        <taxon>Pichiomycetes</taxon>
        <taxon>Pachysolenaceae</taxon>
        <taxon>Pachysolen</taxon>
    </lineage>
</organism>
<feature type="compositionally biased region" description="Acidic residues" evidence="8">
    <location>
        <begin position="342"/>
        <end position="377"/>
    </location>
</feature>
<feature type="region of interest" description="Disordered" evidence="8">
    <location>
        <begin position="335"/>
        <end position="389"/>
    </location>
</feature>
<dbReference type="EMBL" id="KV454011">
    <property type="protein sequence ID" value="ODV97627.1"/>
    <property type="molecule type" value="Genomic_DNA"/>
</dbReference>
<evidence type="ECO:0008006" key="11">
    <source>
        <dbReference type="Google" id="ProtNLM"/>
    </source>
</evidence>
<name>A0A1E4U0W3_PACTA</name>
<dbReference type="OrthoDB" id="441771at2759"/>
<evidence type="ECO:0000256" key="4">
    <source>
        <dbReference type="ARBA" id="ARBA00022552"/>
    </source>
</evidence>
<keyword evidence="4" id="KW-0698">rRNA processing</keyword>
<comment type="similarity">
    <text evidence="2">Belongs to the NOP14 family.</text>
</comment>